<evidence type="ECO:0000313" key="7">
    <source>
        <dbReference type="EMBL" id="MBX7489790.1"/>
    </source>
</evidence>
<evidence type="ECO:0000259" key="5">
    <source>
        <dbReference type="Pfam" id="PF07731"/>
    </source>
</evidence>
<dbReference type="PANTHER" id="PTHR11709">
    <property type="entry name" value="MULTI-COPPER OXIDASE"/>
    <property type="match status" value="1"/>
</dbReference>
<keyword evidence="8" id="KW-1185">Reference proteome</keyword>
<dbReference type="InterPro" id="IPR008972">
    <property type="entry name" value="Cupredoxin"/>
</dbReference>
<evidence type="ECO:0000313" key="8">
    <source>
        <dbReference type="Proteomes" id="UP000776651"/>
    </source>
</evidence>
<dbReference type="CDD" id="cd04202">
    <property type="entry name" value="CuRO_D2_2dMcoN_like"/>
    <property type="match status" value="1"/>
</dbReference>
<dbReference type="EMBL" id="JAIGNQ010000004">
    <property type="protein sequence ID" value="MBX7489790.1"/>
    <property type="molecule type" value="Genomic_DNA"/>
</dbReference>
<feature type="domain" description="Plastocyanin-like" evidence="5">
    <location>
        <begin position="215"/>
        <end position="312"/>
    </location>
</feature>
<keyword evidence="1" id="KW-0479">Metal-binding</keyword>
<feature type="domain" description="Plastocyanin-like" evidence="6">
    <location>
        <begin position="61"/>
        <end position="178"/>
    </location>
</feature>
<dbReference type="Gene3D" id="2.60.40.420">
    <property type="entry name" value="Cupredoxins - blue copper proteins"/>
    <property type="match status" value="2"/>
</dbReference>
<proteinExistence type="predicted"/>
<dbReference type="Pfam" id="PF07731">
    <property type="entry name" value="Cu-oxidase_2"/>
    <property type="match status" value="1"/>
</dbReference>
<feature type="compositionally biased region" description="Polar residues" evidence="4">
    <location>
        <begin position="378"/>
        <end position="402"/>
    </location>
</feature>
<dbReference type="InterPro" id="IPR011706">
    <property type="entry name" value="Cu-oxidase_C"/>
</dbReference>
<dbReference type="InterPro" id="IPR011707">
    <property type="entry name" value="Cu-oxidase-like_N"/>
</dbReference>
<keyword evidence="3" id="KW-0186">Copper</keyword>
<name>A0ABS7JK78_9SPHN</name>
<evidence type="ECO:0000256" key="1">
    <source>
        <dbReference type="ARBA" id="ARBA00022723"/>
    </source>
</evidence>
<dbReference type="Proteomes" id="UP000776651">
    <property type="component" value="Unassembled WGS sequence"/>
</dbReference>
<evidence type="ECO:0000256" key="3">
    <source>
        <dbReference type="ARBA" id="ARBA00023008"/>
    </source>
</evidence>
<gene>
    <name evidence="7" type="ORF">K3177_14880</name>
</gene>
<organism evidence="7 8">
    <name type="scientific">Qipengyuania pacifica</name>
    <dbReference type="NCBI Taxonomy" id="2860199"/>
    <lineage>
        <taxon>Bacteria</taxon>
        <taxon>Pseudomonadati</taxon>
        <taxon>Pseudomonadota</taxon>
        <taxon>Alphaproteobacteria</taxon>
        <taxon>Sphingomonadales</taxon>
        <taxon>Erythrobacteraceae</taxon>
        <taxon>Qipengyuania</taxon>
    </lineage>
</organism>
<dbReference type="SUPFAM" id="SSF49503">
    <property type="entry name" value="Cupredoxins"/>
    <property type="match status" value="2"/>
</dbReference>
<dbReference type="Pfam" id="PF07732">
    <property type="entry name" value="Cu-oxidase_3"/>
    <property type="match status" value="1"/>
</dbReference>
<dbReference type="RefSeq" id="WP_221598861.1">
    <property type="nucleotide sequence ID" value="NZ_JAIGNQ010000004.1"/>
</dbReference>
<dbReference type="InterPro" id="IPR045087">
    <property type="entry name" value="Cu-oxidase_fam"/>
</dbReference>
<evidence type="ECO:0000259" key="6">
    <source>
        <dbReference type="Pfam" id="PF07732"/>
    </source>
</evidence>
<evidence type="ECO:0000256" key="4">
    <source>
        <dbReference type="SAM" id="MobiDB-lite"/>
    </source>
</evidence>
<evidence type="ECO:0000256" key="2">
    <source>
        <dbReference type="ARBA" id="ARBA00023002"/>
    </source>
</evidence>
<reference evidence="7 8" key="1">
    <citation type="submission" date="2021-08" db="EMBL/GenBank/DDBJ databases">
        <title>Comparative Genomics Analysis of the Genus Qipengyuania Reveals Extensive Genetic Diversity and Metabolic Versatility, Including the Description of Fifteen Novel Species.</title>
        <authorList>
            <person name="Liu Y."/>
        </authorList>
    </citation>
    <scope>NUCLEOTIDE SEQUENCE [LARGE SCALE GENOMIC DNA]</scope>
    <source>
        <strain evidence="7 8">GH25</strain>
    </source>
</reference>
<feature type="region of interest" description="Disordered" evidence="4">
    <location>
        <begin position="361"/>
        <end position="402"/>
    </location>
</feature>
<protein>
    <submittedName>
        <fullName evidence="7">Multicopper oxidase domain-containing protein</fullName>
    </submittedName>
</protein>
<comment type="caution">
    <text evidence="7">The sequence shown here is derived from an EMBL/GenBank/DDBJ whole genome shotgun (WGS) entry which is preliminary data.</text>
</comment>
<dbReference type="PANTHER" id="PTHR11709:SF394">
    <property type="entry name" value="FI03373P-RELATED"/>
    <property type="match status" value="1"/>
</dbReference>
<keyword evidence="2" id="KW-0560">Oxidoreductase</keyword>
<accession>A0ABS7JK78</accession>
<sequence length="402" mass="44286">MNEFDISRRNLVKLSGLGLAAGGAVLSGRVNAQGLDAPPSIRVPSDKPVKGARTHSFDMTIEETKVTVARGKEFKVWGYNGQVPGPLIRVRQGDTIEARVTNHTGASHTIHWHGIRQRGSWRMDGAPGINGQDIAPMGGESTYRFVADREGSLWYHCHVDVPNHVGVRGMWGPLIVDPIKPLPIEREVTKDAILMFSGWASAAADDYFAIPDPTGHFDYYSINGKAFPFNQPIRVRYGDVLRLRLYAVSIPVAFHLHGHDMLVTHVDGLPLSDPYYSDTVKVDLGKRVDVIVRMDNPGRWPAHDHDEHHTSNAGVPPGGVFLIVEYDEVGRDDPWYVWRRKEFDPDFYFIESMKKGRGLIPQSGFKGSGAQGDAANATPPTQKSAAQQGATDDSPNTIGEHS</sequence>
<dbReference type="PROSITE" id="PS51318">
    <property type="entry name" value="TAT"/>
    <property type="match status" value="1"/>
</dbReference>
<dbReference type="InterPro" id="IPR006311">
    <property type="entry name" value="TAT_signal"/>
</dbReference>